<evidence type="ECO:0000259" key="16">
    <source>
        <dbReference type="PROSITE" id="PS51215"/>
    </source>
</evidence>
<dbReference type="CDD" id="cd19172">
    <property type="entry name" value="SET_SETD2"/>
    <property type="match status" value="1"/>
</dbReference>
<dbReference type="SMART" id="SM00508">
    <property type="entry name" value="PostSET"/>
    <property type="match status" value="1"/>
</dbReference>
<feature type="compositionally biased region" description="Polar residues" evidence="11">
    <location>
        <begin position="639"/>
        <end position="652"/>
    </location>
</feature>
<evidence type="ECO:0000259" key="15">
    <source>
        <dbReference type="PROSITE" id="PS51050"/>
    </source>
</evidence>
<dbReference type="InterPro" id="IPR050777">
    <property type="entry name" value="SET2_Histone-Lys_MeTrsfase"/>
</dbReference>
<dbReference type="PROSITE" id="PS51050">
    <property type="entry name" value="ZF_CW"/>
    <property type="match status" value="1"/>
</dbReference>
<comment type="subcellular location">
    <subcellularLocation>
        <location evidence="2">Chromosome</location>
    </subcellularLocation>
    <subcellularLocation>
        <location evidence="1">Nucleus</location>
    </subcellularLocation>
</comment>
<dbReference type="PROSITE" id="PS50280">
    <property type="entry name" value="SET"/>
    <property type="match status" value="1"/>
</dbReference>
<dbReference type="Proteomes" id="UP001318860">
    <property type="component" value="Unassembled WGS sequence"/>
</dbReference>
<feature type="domain" description="SET" evidence="13">
    <location>
        <begin position="953"/>
        <end position="1070"/>
    </location>
</feature>
<feature type="region of interest" description="Disordered" evidence="11">
    <location>
        <begin position="589"/>
        <end position="652"/>
    </location>
</feature>
<feature type="domain" description="Post-SET" evidence="14">
    <location>
        <begin position="1078"/>
        <end position="1094"/>
    </location>
</feature>
<evidence type="ECO:0000256" key="12">
    <source>
        <dbReference type="SAM" id="Phobius"/>
    </source>
</evidence>
<evidence type="ECO:0000313" key="18">
    <source>
        <dbReference type="Proteomes" id="UP001318860"/>
    </source>
</evidence>
<evidence type="ECO:0000256" key="10">
    <source>
        <dbReference type="ARBA" id="ARBA00023242"/>
    </source>
</evidence>
<name>A0ABR0U0D5_REHGL</name>
<accession>A0ABR0U0D5</accession>
<gene>
    <name evidence="17" type="ORF">DH2020_007869</name>
</gene>
<feature type="domain" description="CW-type" evidence="15">
    <location>
        <begin position="797"/>
        <end position="851"/>
    </location>
</feature>
<evidence type="ECO:0000256" key="2">
    <source>
        <dbReference type="ARBA" id="ARBA00004286"/>
    </source>
</evidence>
<feature type="compositionally biased region" description="Polar residues" evidence="11">
    <location>
        <begin position="408"/>
        <end position="422"/>
    </location>
</feature>
<evidence type="ECO:0000256" key="11">
    <source>
        <dbReference type="SAM" id="MobiDB-lite"/>
    </source>
</evidence>
<dbReference type="SUPFAM" id="SSF82199">
    <property type="entry name" value="SET domain"/>
    <property type="match status" value="1"/>
</dbReference>
<feature type="region of interest" description="Disordered" evidence="11">
    <location>
        <begin position="692"/>
        <end position="721"/>
    </location>
</feature>
<organism evidence="17 18">
    <name type="scientific">Rehmannia glutinosa</name>
    <name type="common">Chinese foxglove</name>
    <dbReference type="NCBI Taxonomy" id="99300"/>
    <lineage>
        <taxon>Eukaryota</taxon>
        <taxon>Viridiplantae</taxon>
        <taxon>Streptophyta</taxon>
        <taxon>Embryophyta</taxon>
        <taxon>Tracheophyta</taxon>
        <taxon>Spermatophyta</taxon>
        <taxon>Magnoliopsida</taxon>
        <taxon>eudicotyledons</taxon>
        <taxon>Gunneridae</taxon>
        <taxon>Pentapetalae</taxon>
        <taxon>asterids</taxon>
        <taxon>lamiids</taxon>
        <taxon>Lamiales</taxon>
        <taxon>Orobanchaceae</taxon>
        <taxon>Rehmannieae</taxon>
        <taxon>Rehmannia</taxon>
    </lineage>
</organism>
<feature type="compositionally biased region" description="Polar residues" evidence="11">
    <location>
        <begin position="523"/>
        <end position="542"/>
    </location>
</feature>
<feature type="region of interest" description="Disordered" evidence="11">
    <location>
        <begin position="1564"/>
        <end position="1690"/>
    </location>
</feature>
<keyword evidence="8" id="KW-0863">Zinc-finger</keyword>
<dbReference type="Pfam" id="PF00856">
    <property type="entry name" value="SET"/>
    <property type="match status" value="1"/>
</dbReference>
<reference evidence="17 18" key="1">
    <citation type="journal article" date="2021" name="Comput. Struct. Biotechnol. J.">
        <title>De novo genome assembly of the potent medicinal plant Rehmannia glutinosa using nanopore technology.</title>
        <authorList>
            <person name="Ma L."/>
            <person name="Dong C."/>
            <person name="Song C."/>
            <person name="Wang X."/>
            <person name="Zheng X."/>
            <person name="Niu Y."/>
            <person name="Chen S."/>
            <person name="Feng W."/>
        </authorList>
    </citation>
    <scope>NUCLEOTIDE SEQUENCE [LARGE SCALE GENOMIC DNA]</scope>
    <source>
        <strain evidence="17">DH-2019</strain>
    </source>
</reference>
<evidence type="ECO:0000256" key="8">
    <source>
        <dbReference type="ARBA" id="ARBA00022771"/>
    </source>
</evidence>
<evidence type="ECO:0000259" key="14">
    <source>
        <dbReference type="PROSITE" id="PS50868"/>
    </source>
</evidence>
<evidence type="ECO:0000256" key="9">
    <source>
        <dbReference type="ARBA" id="ARBA00022833"/>
    </source>
</evidence>
<keyword evidence="18" id="KW-1185">Reference proteome</keyword>
<dbReference type="Gene3D" id="3.30.40.100">
    <property type="match status" value="1"/>
</dbReference>
<feature type="domain" description="AWS" evidence="16">
    <location>
        <begin position="909"/>
        <end position="969"/>
    </location>
</feature>
<feature type="compositionally biased region" description="Basic and acidic residues" evidence="11">
    <location>
        <begin position="1630"/>
        <end position="1653"/>
    </location>
</feature>
<sequence length="1868" mass="206967">MHERKMSDLDKEYEWAKAQYDHEMESVSVDKEVSTYFDWAICHGRKTLQESGKASQKLVDLLDFRIFDEEEGEIKALQTSQWMLLAKREMGTMMIESPPRIEHFITLISPRVDLFLKDGECLAHFENSGHLPDHERGKLPRFEVCGHLLDRGKNAFASLQGLWLPLRLEHERGLIVSSTRMYFLASCNNPPWKHEVSQLWTHLTIPSGDLYDPSFPQLFMERVLFFPVMFSIYAGILIFMTINNVYVFKPAALVYIMSCKHVKVFRGVPYESSCVRADESSAAMVTSDVSEADVLLPAFDSISFAELPELRNDIANNTITTDALSSIWEADPPGQRTDEEKTLVDLILLTLPGLPIHLDMVVKLRSWMKLKTPKPNHPLIVYTSLRRKSVRNTNIKINQNTESRKPSRNCQKSVRKSGNPTGHISLKIKIGNQSCGMVHFPENFNASEKSIPGLPDIMESRFGERLSGDMVLPHDRKLEKVLSSDVSVLGTHLDVRGRVENSSLSTSSDLHQIIGHEERDNLRASTENRCSDPGTSPDSEVINSVPDAPLLEKGSQNTPDTPIMPMERINQKCFTNSVPDVSFGDVSSLAFPQRKPKKGKKKDKHHQLGGCNVENKLTGAKTTNSASSNRVPSGPSHCSRMSDSGIPSTTSKVYNGAEMNPFSGLVAPIESLNSQDGGSLIPCSNGQKFSKCSRAKGERKSRSEILDISSKKDKVSKKKGNKNNLVSKLQIDEKGDASGVLSGVENHLVAGISEIIVNSVGNQTSSDLGEAGYLSKGSSGPLNSLQFSSGGLMDQYVPPRNAWVLCDECQQWRRIQATLADQIEETNSGWTCKDNTDKDFADCSIPQEKSNSEINEELEISDASCEEDACGALLTSNRHRSKAAQQPSSFSLIKSNLFLHRNRKTQTIDEVMVCHCKPPSDGRMGCGAKCLNRMLNIECVRELAHVFQKRKYAKLKWFRCGKKGFGLQALEDISEGKFLIEYVGEVLDMHAYEARQREYALQGHKHFYFMTLNGSEVIDACAKGNLGRFINHSCDPNCRTEKWMVNGEVCVGLFAVRDIKKGEEVTFDYNYVRVFGAAAKKCVCGSPSCRGYIGGGPTNAEVIVQGDSDDEYAEPVMTCEDREMNNDWKDIISNSLRDRENGSANELPENRYRTKKLVSVDAQLESITSGTSTEKVGVDSASTDGCFKMSTATQVVDYEPDYSVTNDFASNAAVGPLDTLKDHGESLNISASAASNVESEGLRSQMNSSVQLVDVSFQSEDVINKALSSAGHPPRQEVTTPALPSKSQRNAIDSKRKLKYATLGGKEELTKPESLVKTRLSSSIKKGKLKSSVMNGKRTLDVDKSNAATYKSKTLPDLSLNSHVEAGTVICSVFSFVDASRGYLKLLFLTAATGTNGHGEAIQSNRDLSMILDAILKTKSRTVLVDIINKNGLQMLHNIMKRYRKEFIKTPILRKLLKVLEYLATREILTLEHITGGPPRPGIYIIEVDYKNSVSDSYPNQIVFCNLSNPLKFLEIIATNCFKDSMLTLTEHTDKQVHQIARNFRDRWIPRSLRRKCFMEMDDGKMEPHHSSYGRLSVSSSYDHSNDRGGKPAELTVASGTVEASTLNHSAVPNSSNGTTETRIRKRKSRWDNPPEEHPRIRTKLSGDKKPNSDVDIPPGFSSPCKDSASPGFSSPSKDSPPPGFSSPCKNSIVPADASITALNHQERNVCINPPFDIVSGDSHKRFISSMPVSYGVPYSVMQQFGVLQAETAESWKLAPGFPFHPFPPLPPYAKCSPINEPAEKSEQGNGTCVAHDSGPSENISVANEFQREGVGCNSLGRKFFRQQKWNHTKPVPPWVRMRNGWGHGAPPGVAFGNGGNQFRNSYT</sequence>
<evidence type="ECO:0000256" key="6">
    <source>
        <dbReference type="ARBA" id="ARBA00022691"/>
    </source>
</evidence>
<keyword evidence="12" id="KW-1133">Transmembrane helix</keyword>
<feature type="compositionally biased region" description="Polar residues" evidence="11">
    <location>
        <begin position="1598"/>
        <end position="1621"/>
    </location>
</feature>
<feature type="compositionally biased region" description="Basic residues" evidence="11">
    <location>
        <begin position="594"/>
        <end position="607"/>
    </location>
</feature>
<dbReference type="PROSITE" id="PS50868">
    <property type="entry name" value="POST_SET"/>
    <property type="match status" value="1"/>
</dbReference>
<protein>
    <recommendedName>
        <fullName evidence="19">Histone-lysine N-methyltransferase</fullName>
    </recommendedName>
</protein>
<evidence type="ECO:0000256" key="1">
    <source>
        <dbReference type="ARBA" id="ARBA00004123"/>
    </source>
</evidence>
<feature type="region of interest" description="Disordered" evidence="11">
    <location>
        <begin position="401"/>
        <end position="423"/>
    </location>
</feature>
<feature type="region of interest" description="Disordered" evidence="11">
    <location>
        <begin position="1267"/>
        <end position="1291"/>
    </location>
</feature>
<dbReference type="InterPro" id="IPR006560">
    <property type="entry name" value="AWS_dom"/>
</dbReference>
<keyword evidence="4" id="KW-0489">Methyltransferase</keyword>
<keyword evidence="3" id="KW-0158">Chromosome</keyword>
<keyword evidence="5" id="KW-0808">Transferase</keyword>
<dbReference type="SMART" id="SM00570">
    <property type="entry name" value="AWS"/>
    <property type="match status" value="1"/>
</dbReference>
<dbReference type="SMART" id="SM00317">
    <property type="entry name" value="SET"/>
    <property type="match status" value="1"/>
</dbReference>
<dbReference type="Gene3D" id="2.170.270.10">
    <property type="entry name" value="SET domain"/>
    <property type="match status" value="1"/>
</dbReference>
<dbReference type="EMBL" id="JABTTQ020003506">
    <property type="protein sequence ID" value="KAK6115600.1"/>
    <property type="molecule type" value="Genomic_DNA"/>
</dbReference>
<keyword evidence="10" id="KW-0539">Nucleus</keyword>
<evidence type="ECO:0000256" key="7">
    <source>
        <dbReference type="ARBA" id="ARBA00022723"/>
    </source>
</evidence>
<feature type="region of interest" description="Disordered" evidence="11">
    <location>
        <begin position="517"/>
        <end position="562"/>
    </location>
</feature>
<evidence type="ECO:0000259" key="13">
    <source>
        <dbReference type="PROSITE" id="PS50280"/>
    </source>
</evidence>
<keyword evidence="6" id="KW-0949">S-adenosyl-L-methionine</keyword>
<evidence type="ECO:0008006" key="19">
    <source>
        <dbReference type="Google" id="ProtNLM"/>
    </source>
</evidence>
<feature type="compositionally biased region" description="Low complexity" evidence="11">
    <location>
        <begin position="1571"/>
        <end position="1581"/>
    </location>
</feature>
<evidence type="ECO:0000313" key="17">
    <source>
        <dbReference type="EMBL" id="KAK6115600.1"/>
    </source>
</evidence>
<proteinExistence type="predicted"/>
<dbReference type="InterPro" id="IPR011124">
    <property type="entry name" value="Znf_CW"/>
</dbReference>
<keyword evidence="12" id="KW-0812">Transmembrane</keyword>
<feature type="compositionally biased region" description="Basic and acidic residues" evidence="11">
    <location>
        <begin position="695"/>
        <end position="713"/>
    </location>
</feature>
<dbReference type="PANTHER" id="PTHR22884">
    <property type="entry name" value="SET DOMAIN PROTEINS"/>
    <property type="match status" value="1"/>
</dbReference>
<feature type="transmembrane region" description="Helical" evidence="12">
    <location>
        <begin position="223"/>
        <end position="242"/>
    </location>
</feature>
<dbReference type="PROSITE" id="PS51215">
    <property type="entry name" value="AWS"/>
    <property type="match status" value="1"/>
</dbReference>
<dbReference type="InterPro" id="IPR003616">
    <property type="entry name" value="Post-SET_dom"/>
</dbReference>
<comment type="caution">
    <text evidence="17">The sequence shown here is derived from an EMBL/GenBank/DDBJ whole genome shotgun (WGS) entry which is preliminary data.</text>
</comment>
<dbReference type="InterPro" id="IPR046341">
    <property type="entry name" value="SET_dom_sf"/>
</dbReference>
<keyword evidence="9" id="KW-0862">Zinc</keyword>
<dbReference type="InterPro" id="IPR044437">
    <property type="entry name" value="SETD2/Set2_SET"/>
</dbReference>
<dbReference type="InterPro" id="IPR001214">
    <property type="entry name" value="SET_dom"/>
</dbReference>
<keyword evidence="12" id="KW-0472">Membrane</keyword>
<evidence type="ECO:0000256" key="3">
    <source>
        <dbReference type="ARBA" id="ARBA00022454"/>
    </source>
</evidence>
<evidence type="ECO:0000256" key="5">
    <source>
        <dbReference type="ARBA" id="ARBA00022679"/>
    </source>
</evidence>
<evidence type="ECO:0000256" key="4">
    <source>
        <dbReference type="ARBA" id="ARBA00022603"/>
    </source>
</evidence>
<keyword evidence="7" id="KW-0479">Metal-binding</keyword>
<feature type="compositionally biased region" description="Polar residues" evidence="11">
    <location>
        <begin position="620"/>
        <end position="631"/>
    </location>
</feature>
<dbReference type="Pfam" id="PF07496">
    <property type="entry name" value="zf-CW"/>
    <property type="match status" value="1"/>
</dbReference>